<sequence length="261" mass="29898">MIKDKDRFISHINDEHQIFNMRRVLDKVEIVLARHSIENTDFLDPYERRLSKSILSRFDDISYSEDGGLLNAERKIISIFPDYLAFEKIRAPIVPLSINGSVEGLKHKDFLGSLMGLGITREKVGDILLHEEEVQIIVEDSISDYIMFNLKKVGNKSVNVNLISREELKEGKKDFKKKGVIIPSLRLDAVISKTFNLSRKDSLNLINSGKIKVNWEPINKPFLEINEGDLISVKGYGRFILSNVLGKTRKERIKANITIFK</sequence>
<dbReference type="GO" id="GO:0003723">
    <property type="term" value="F:RNA binding"/>
    <property type="evidence" value="ECO:0007669"/>
    <property type="project" value="UniProtKB-KW"/>
</dbReference>
<evidence type="ECO:0000313" key="4">
    <source>
        <dbReference type="Proteomes" id="UP001142078"/>
    </source>
</evidence>
<evidence type="ECO:0000256" key="1">
    <source>
        <dbReference type="PROSITE-ProRule" id="PRU00182"/>
    </source>
</evidence>
<dbReference type="EMBL" id="JANJZL010000001">
    <property type="protein sequence ID" value="MCR2042553.1"/>
    <property type="molecule type" value="Genomic_DNA"/>
</dbReference>
<dbReference type="Pfam" id="PF17774">
    <property type="entry name" value="YlmH_RBD"/>
    <property type="match status" value="1"/>
</dbReference>
<organism evidence="3 4">
    <name type="scientific">Anaerosalibacter massiliensis</name>
    <dbReference type="NCBI Taxonomy" id="1347392"/>
    <lineage>
        <taxon>Bacteria</taxon>
        <taxon>Bacillati</taxon>
        <taxon>Bacillota</taxon>
        <taxon>Tissierellia</taxon>
        <taxon>Tissierellales</taxon>
        <taxon>Sporanaerobacteraceae</taxon>
        <taxon>Anaerosalibacter</taxon>
    </lineage>
</organism>
<dbReference type="SMART" id="SM00363">
    <property type="entry name" value="S4"/>
    <property type="match status" value="1"/>
</dbReference>
<evidence type="ECO:0000259" key="2">
    <source>
        <dbReference type="SMART" id="SM00363"/>
    </source>
</evidence>
<dbReference type="InterPro" id="IPR012677">
    <property type="entry name" value="Nucleotide-bd_a/b_plait_sf"/>
</dbReference>
<dbReference type="CDD" id="cd00165">
    <property type="entry name" value="S4"/>
    <property type="match status" value="1"/>
</dbReference>
<dbReference type="AlphaFoldDB" id="A0A9X2S3M0"/>
<dbReference type="InterPro" id="IPR040591">
    <property type="entry name" value="RqcP2_RBD"/>
</dbReference>
<dbReference type="Gene3D" id="3.30.1370.160">
    <property type="match status" value="1"/>
</dbReference>
<dbReference type="Proteomes" id="UP001142078">
    <property type="component" value="Unassembled WGS sequence"/>
</dbReference>
<protein>
    <submittedName>
        <fullName evidence="3">YlmH/Sll1252 family protein</fullName>
    </submittedName>
</protein>
<comment type="caution">
    <text evidence="3">The sequence shown here is derived from an EMBL/GenBank/DDBJ whole genome shotgun (WGS) entry which is preliminary data.</text>
</comment>
<keyword evidence="4" id="KW-1185">Reference proteome</keyword>
<proteinExistence type="predicted"/>
<accession>A0A9X2S3M0</accession>
<evidence type="ECO:0000313" key="3">
    <source>
        <dbReference type="EMBL" id="MCR2042553.1"/>
    </source>
</evidence>
<dbReference type="SUPFAM" id="SSF55174">
    <property type="entry name" value="Alpha-L RNA-binding motif"/>
    <property type="match status" value="1"/>
</dbReference>
<dbReference type="RefSeq" id="WP_042682107.1">
    <property type="nucleotide sequence ID" value="NZ_CABKTM010000043.1"/>
</dbReference>
<dbReference type="Pfam" id="PF01479">
    <property type="entry name" value="S4"/>
    <property type="match status" value="1"/>
</dbReference>
<dbReference type="PANTHER" id="PTHR13633:SF3">
    <property type="entry name" value="MITOCHONDRIAL TRANSCRIPTION RESCUE FACTOR 1"/>
    <property type="match status" value="1"/>
</dbReference>
<dbReference type="InterPro" id="IPR036986">
    <property type="entry name" value="S4_RNA-bd_sf"/>
</dbReference>
<name>A0A9X2S3M0_9FIRM</name>
<dbReference type="PANTHER" id="PTHR13633">
    <property type="entry name" value="MITOCHONDRIAL TRANSCRIPTION RESCUE FACTOR 1"/>
    <property type="match status" value="1"/>
</dbReference>
<dbReference type="OrthoDB" id="9812787at2"/>
<keyword evidence="1" id="KW-0694">RNA-binding</keyword>
<dbReference type="Gene3D" id="3.30.70.330">
    <property type="match status" value="1"/>
</dbReference>
<gene>
    <name evidence="3" type="ORF">NSA23_00350</name>
</gene>
<dbReference type="PROSITE" id="PS50889">
    <property type="entry name" value="S4"/>
    <property type="match status" value="1"/>
</dbReference>
<dbReference type="InterPro" id="IPR002942">
    <property type="entry name" value="S4_RNA-bd"/>
</dbReference>
<reference evidence="3" key="1">
    <citation type="submission" date="2022-07" db="EMBL/GenBank/DDBJ databases">
        <title>Enhanced cultured diversity of the mouse gut microbiota enables custom-made synthetic communities.</title>
        <authorList>
            <person name="Afrizal A."/>
        </authorList>
    </citation>
    <scope>NUCLEOTIDE SEQUENCE</scope>
    <source>
        <strain evidence="3">DSM 29482</strain>
    </source>
</reference>
<dbReference type="Gene3D" id="3.10.290.10">
    <property type="entry name" value="RNA-binding S4 domain"/>
    <property type="match status" value="1"/>
</dbReference>
<feature type="domain" description="RNA-binding S4" evidence="2">
    <location>
        <begin position="185"/>
        <end position="245"/>
    </location>
</feature>